<feature type="domain" description="Chitin-binding type-2" evidence="2">
    <location>
        <begin position="112"/>
        <end position="171"/>
    </location>
</feature>
<feature type="chain" id="PRO_5018677339" description="Chitin-binding type-2 domain-containing protein" evidence="1">
    <location>
        <begin position="19"/>
        <end position="196"/>
    </location>
</feature>
<dbReference type="SUPFAM" id="SSF57625">
    <property type="entry name" value="Invertebrate chitin-binding proteins"/>
    <property type="match status" value="1"/>
</dbReference>
<evidence type="ECO:0000313" key="4">
    <source>
        <dbReference type="Proteomes" id="UP000285301"/>
    </source>
</evidence>
<keyword evidence="1" id="KW-0732">Signal</keyword>
<dbReference type="InterPro" id="IPR036508">
    <property type="entry name" value="Chitin-bd_dom_sf"/>
</dbReference>
<dbReference type="STRING" id="1965070.A0A3S3P540"/>
<dbReference type="GO" id="GO:0008061">
    <property type="term" value="F:chitin binding"/>
    <property type="evidence" value="ECO:0007669"/>
    <property type="project" value="InterPro"/>
</dbReference>
<dbReference type="Pfam" id="PF01607">
    <property type="entry name" value="CBM_14"/>
    <property type="match status" value="1"/>
</dbReference>
<dbReference type="InterPro" id="IPR002557">
    <property type="entry name" value="Chitin-bd_dom"/>
</dbReference>
<keyword evidence="4" id="KW-1185">Reference proteome</keyword>
<accession>A0A3S3P540</accession>
<organism evidence="3 4">
    <name type="scientific">Dinothrombium tinctorium</name>
    <dbReference type="NCBI Taxonomy" id="1965070"/>
    <lineage>
        <taxon>Eukaryota</taxon>
        <taxon>Metazoa</taxon>
        <taxon>Ecdysozoa</taxon>
        <taxon>Arthropoda</taxon>
        <taxon>Chelicerata</taxon>
        <taxon>Arachnida</taxon>
        <taxon>Acari</taxon>
        <taxon>Acariformes</taxon>
        <taxon>Trombidiformes</taxon>
        <taxon>Prostigmata</taxon>
        <taxon>Anystina</taxon>
        <taxon>Parasitengona</taxon>
        <taxon>Trombidioidea</taxon>
        <taxon>Trombidiidae</taxon>
        <taxon>Dinothrombium</taxon>
    </lineage>
</organism>
<dbReference type="GO" id="GO:0005576">
    <property type="term" value="C:extracellular region"/>
    <property type="evidence" value="ECO:0007669"/>
    <property type="project" value="InterPro"/>
</dbReference>
<dbReference type="Proteomes" id="UP000285301">
    <property type="component" value="Unassembled WGS sequence"/>
</dbReference>
<name>A0A3S3P540_9ACAR</name>
<evidence type="ECO:0000313" key="3">
    <source>
        <dbReference type="EMBL" id="RWS12301.1"/>
    </source>
</evidence>
<protein>
    <recommendedName>
        <fullName evidence="2">Chitin-binding type-2 domain-containing protein</fullName>
    </recommendedName>
</protein>
<dbReference type="PANTHER" id="PTHR22933:SF44">
    <property type="entry name" value="RE15157P"/>
    <property type="match status" value="1"/>
</dbReference>
<dbReference type="AlphaFoldDB" id="A0A3S3P540"/>
<gene>
    <name evidence="3" type="ORF">B4U79_00244</name>
</gene>
<evidence type="ECO:0000259" key="2">
    <source>
        <dbReference type="PROSITE" id="PS50940"/>
    </source>
</evidence>
<sequence length="196" mass="22933">MTSFKSLLIIFLICSIDARNFLNDRVPKELSDQRQSHSQANQYAVKSEPDNFMHYGNFASRRTYYTDPANQYHPYERLQSQWLHSNYYSAWRGARRWYGQNYPTYSNIPNTGFKCARLAHGGYYADVSSGCQVYHVCQRDGRQDAFLCPNGTLFNQKLLTCDFWNLVDCSTSPSYYYLNERIGVLPPLPATLYRYE</sequence>
<dbReference type="PROSITE" id="PS50940">
    <property type="entry name" value="CHIT_BIND_II"/>
    <property type="match status" value="1"/>
</dbReference>
<dbReference type="Gene3D" id="2.170.140.10">
    <property type="entry name" value="Chitin binding domain"/>
    <property type="match status" value="1"/>
</dbReference>
<evidence type="ECO:0000256" key="1">
    <source>
        <dbReference type="SAM" id="SignalP"/>
    </source>
</evidence>
<dbReference type="OrthoDB" id="6505560at2759"/>
<reference evidence="3 4" key="1">
    <citation type="journal article" date="2018" name="Gigascience">
        <title>Genomes of trombidid mites reveal novel predicted allergens and laterally-transferred genes associated with secondary metabolism.</title>
        <authorList>
            <person name="Dong X."/>
            <person name="Chaisiri K."/>
            <person name="Xia D."/>
            <person name="Armstrong S.D."/>
            <person name="Fang Y."/>
            <person name="Donnelly M.J."/>
            <person name="Kadowaki T."/>
            <person name="McGarry J.W."/>
            <person name="Darby A.C."/>
            <person name="Makepeace B.L."/>
        </authorList>
    </citation>
    <scope>NUCLEOTIDE SEQUENCE [LARGE SCALE GENOMIC DNA]</scope>
    <source>
        <strain evidence="3">UoL-WK</strain>
    </source>
</reference>
<dbReference type="SMART" id="SM00494">
    <property type="entry name" value="ChtBD2"/>
    <property type="match status" value="1"/>
</dbReference>
<comment type="caution">
    <text evidence="3">The sequence shown here is derived from an EMBL/GenBank/DDBJ whole genome shotgun (WGS) entry which is preliminary data.</text>
</comment>
<dbReference type="PANTHER" id="PTHR22933">
    <property type="entry name" value="FI18007P1-RELATED"/>
    <property type="match status" value="1"/>
</dbReference>
<feature type="signal peptide" evidence="1">
    <location>
        <begin position="1"/>
        <end position="18"/>
    </location>
</feature>
<proteinExistence type="predicted"/>
<dbReference type="EMBL" id="NCKU01001363">
    <property type="protein sequence ID" value="RWS12301.1"/>
    <property type="molecule type" value="Genomic_DNA"/>
</dbReference>
<dbReference type="InterPro" id="IPR052976">
    <property type="entry name" value="Scoloptoxin-like"/>
</dbReference>